<name>A0ABT4D9F9_9CLOT</name>
<protein>
    <recommendedName>
        <fullName evidence="3">Carboxypeptidase regulatory-like domain-containing protein</fullName>
    </recommendedName>
</protein>
<keyword evidence="2" id="KW-1185">Reference proteome</keyword>
<organism evidence="1 2">
    <name type="scientific">Clostridium brassicae</name>
    <dbReference type="NCBI Taxonomy" id="2999072"/>
    <lineage>
        <taxon>Bacteria</taxon>
        <taxon>Bacillati</taxon>
        <taxon>Bacillota</taxon>
        <taxon>Clostridia</taxon>
        <taxon>Eubacteriales</taxon>
        <taxon>Clostridiaceae</taxon>
        <taxon>Clostridium</taxon>
    </lineage>
</organism>
<dbReference type="EMBL" id="JAPQFJ010000009">
    <property type="protein sequence ID" value="MCY6958950.1"/>
    <property type="molecule type" value="Genomic_DNA"/>
</dbReference>
<evidence type="ECO:0000313" key="2">
    <source>
        <dbReference type="Proteomes" id="UP001144612"/>
    </source>
</evidence>
<dbReference type="RefSeq" id="WP_268061373.1">
    <property type="nucleotide sequence ID" value="NZ_JAPQFJ010000009.1"/>
</dbReference>
<evidence type="ECO:0008006" key="3">
    <source>
        <dbReference type="Google" id="ProtNLM"/>
    </source>
</evidence>
<accession>A0ABT4D9F9</accession>
<evidence type="ECO:0000313" key="1">
    <source>
        <dbReference type="EMBL" id="MCY6958950.1"/>
    </source>
</evidence>
<proteinExistence type="predicted"/>
<dbReference type="Proteomes" id="UP001144612">
    <property type="component" value="Unassembled WGS sequence"/>
</dbReference>
<sequence length="151" mass="16905">MGKNNEQYYECGQCETDNINKQGEFVLGNVTKEIEVTKDIEFSEIRADINVKKVKTLRVWGQVKDCDGKPVKNALLKLVRVVKDQCGKVEYVGVAHGVSDCLGFYQFDICVPHSCNANVYRIFVSKQALGKEGYITATECNPCLDNLECAK</sequence>
<reference evidence="1" key="1">
    <citation type="submission" date="2022-12" db="EMBL/GenBank/DDBJ databases">
        <title>Clostridium sp. nov., isolated from industrial wastewater.</title>
        <authorList>
            <person name="Jiayan W."/>
        </authorList>
    </citation>
    <scope>NUCLEOTIDE SEQUENCE</scope>
    <source>
        <strain evidence="1">ZC22-4</strain>
    </source>
</reference>
<gene>
    <name evidence="1" type="ORF">OW729_10075</name>
</gene>
<comment type="caution">
    <text evidence="1">The sequence shown here is derived from an EMBL/GenBank/DDBJ whole genome shotgun (WGS) entry which is preliminary data.</text>
</comment>